<evidence type="ECO:0000313" key="4">
    <source>
        <dbReference type="Proteomes" id="UP001432168"/>
    </source>
</evidence>
<keyword evidence="4" id="KW-1185">Reference proteome</keyword>
<evidence type="ECO:0000256" key="1">
    <source>
        <dbReference type="ARBA" id="ARBA00023002"/>
    </source>
</evidence>
<feature type="domain" description="Acyl-CoA dehydrogenase C-terminal" evidence="2">
    <location>
        <begin position="14"/>
        <end position="80"/>
    </location>
</feature>
<gene>
    <name evidence="3" type="ORF">OG929_05155</name>
</gene>
<dbReference type="RefSeq" id="WP_329259362.1">
    <property type="nucleotide sequence ID" value="NZ_CP108992.1"/>
</dbReference>
<proteinExistence type="predicted"/>
<dbReference type="Pfam" id="PF08028">
    <property type="entry name" value="Acyl-CoA_dh_2"/>
    <property type="match status" value="1"/>
</dbReference>
<accession>A0ABZ1WQ57</accession>
<dbReference type="Gene3D" id="1.20.140.10">
    <property type="entry name" value="Butyryl-CoA Dehydrogenase, subunit A, domain 3"/>
    <property type="match status" value="1"/>
</dbReference>
<organism evidence="3 4">
    <name type="scientific">Streptomyces pseudovenezuelae</name>
    <dbReference type="NCBI Taxonomy" id="67350"/>
    <lineage>
        <taxon>Bacteria</taxon>
        <taxon>Bacillati</taxon>
        <taxon>Actinomycetota</taxon>
        <taxon>Actinomycetes</taxon>
        <taxon>Kitasatosporales</taxon>
        <taxon>Streptomycetaceae</taxon>
        <taxon>Streptomyces</taxon>
        <taxon>Streptomyces aurantiacus group</taxon>
    </lineage>
</organism>
<sequence>MYAGRAPSFFHGEQAAVMIGIAYAAADAYARIVAARPLLMDPDRTRSDLHDYQRHLGESLGVIHMAEALLRQTAEDWMEACRRNVSGEAPQGILFRTVGSRHARDGERMQRYFRDAATYWTHVHIALIP</sequence>
<evidence type="ECO:0000259" key="2">
    <source>
        <dbReference type="Pfam" id="PF08028"/>
    </source>
</evidence>
<name>A0ABZ1WQ57_9ACTN</name>
<keyword evidence="1" id="KW-0560">Oxidoreductase</keyword>
<dbReference type="EMBL" id="CP109011">
    <property type="protein sequence ID" value="WUT41686.1"/>
    <property type="molecule type" value="Genomic_DNA"/>
</dbReference>
<protein>
    <recommendedName>
        <fullName evidence="2">Acyl-CoA dehydrogenase C-terminal domain-containing protein</fullName>
    </recommendedName>
</protein>
<reference evidence="3" key="1">
    <citation type="submission" date="2022-10" db="EMBL/GenBank/DDBJ databases">
        <title>The complete genomes of actinobacterial strains from the NBC collection.</title>
        <authorList>
            <person name="Joergensen T.S."/>
            <person name="Alvarez Arevalo M."/>
            <person name="Sterndorff E.B."/>
            <person name="Faurdal D."/>
            <person name="Vuksanovic O."/>
            <person name="Mourched A.-S."/>
            <person name="Charusanti P."/>
            <person name="Shaw S."/>
            <person name="Blin K."/>
            <person name="Weber T."/>
        </authorList>
    </citation>
    <scope>NUCLEOTIDE SEQUENCE</scope>
    <source>
        <strain evidence="3">NBC_00686</strain>
    </source>
</reference>
<evidence type="ECO:0000313" key="3">
    <source>
        <dbReference type="EMBL" id="WUT41686.1"/>
    </source>
</evidence>
<dbReference type="InterPro" id="IPR013107">
    <property type="entry name" value="Acyl-CoA_DH_C"/>
</dbReference>
<dbReference type="Proteomes" id="UP001432168">
    <property type="component" value="Chromosome"/>
</dbReference>